<dbReference type="RefSeq" id="WP_129745922.1">
    <property type="nucleotide sequence ID" value="NZ_JUIV01000002.1"/>
</dbReference>
<dbReference type="Proteomes" id="UP000290433">
    <property type="component" value="Unassembled WGS sequence"/>
</dbReference>
<evidence type="ECO:0000313" key="3">
    <source>
        <dbReference type="Proteomes" id="UP000290433"/>
    </source>
</evidence>
<dbReference type="SMART" id="SM01022">
    <property type="entry name" value="ASCH"/>
    <property type="match status" value="1"/>
</dbReference>
<feature type="domain" description="ASCH" evidence="1">
    <location>
        <begin position="5"/>
        <end position="99"/>
    </location>
</feature>
<organism evidence="2 3">
    <name type="scientific">Flavobacterium anhuiense</name>
    <dbReference type="NCBI Taxonomy" id="459526"/>
    <lineage>
        <taxon>Bacteria</taxon>
        <taxon>Pseudomonadati</taxon>
        <taxon>Bacteroidota</taxon>
        <taxon>Flavobacteriia</taxon>
        <taxon>Flavobacteriales</taxon>
        <taxon>Flavobacteriaceae</taxon>
        <taxon>Flavobacterium</taxon>
    </lineage>
</organism>
<dbReference type="AlphaFoldDB" id="A0A444W2V3"/>
<sequence>MKVVLSIKPQFANKIFDGTKKFEFRKAIFKNQNVTSVLVYASSPVQKVIGEFEIEKIFNLDLKELWDKTKEYSGITEDYFYEYFENRQQGFAIQIKNKNKFEEPKCLKTDYNLTPPQSFAYWSNEKR</sequence>
<accession>A0A444W2V3</accession>
<name>A0A444W2V3_9FLAO</name>
<proteinExistence type="predicted"/>
<comment type="caution">
    <text evidence="2">The sequence shown here is derived from an EMBL/GenBank/DDBJ whole genome shotgun (WGS) entry which is preliminary data.</text>
</comment>
<reference evidence="2 3" key="1">
    <citation type="submission" date="2014-12" db="EMBL/GenBank/DDBJ databases">
        <title>Genome sequence of Flavobacterium anhuiense RCM74.</title>
        <authorList>
            <person name="Kim J.F."/>
            <person name="Song J.Y."/>
            <person name="Kwak M.-J."/>
            <person name="Lee S.-W."/>
        </authorList>
    </citation>
    <scope>NUCLEOTIDE SEQUENCE [LARGE SCALE GENOMIC DNA]</scope>
    <source>
        <strain evidence="2 3">RCM74</strain>
    </source>
</reference>
<dbReference type="SUPFAM" id="SSF88697">
    <property type="entry name" value="PUA domain-like"/>
    <property type="match status" value="1"/>
</dbReference>
<dbReference type="InterPro" id="IPR007374">
    <property type="entry name" value="ASCH_domain"/>
</dbReference>
<dbReference type="EMBL" id="JUIV01000002">
    <property type="protein sequence ID" value="RYJ40022.1"/>
    <property type="molecule type" value="Genomic_DNA"/>
</dbReference>
<dbReference type="OrthoDB" id="9800495at2"/>
<gene>
    <name evidence="2" type="ORF">NU08_0778</name>
</gene>
<dbReference type="InterPro" id="IPR015947">
    <property type="entry name" value="PUA-like_sf"/>
</dbReference>
<dbReference type="Pfam" id="PF04266">
    <property type="entry name" value="ASCH"/>
    <property type="match status" value="1"/>
</dbReference>
<evidence type="ECO:0000313" key="2">
    <source>
        <dbReference type="EMBL" id="RYJ40022.1"/>
    </source>
</evidence>
<protein>
    <submittedName>
        <fullName evidence="2">Phage associated protein</fullName>
    </submittedName>
</protein>
<evidence type="ECO:0000259" key="1">
    <source>
        <dbReference type="SMART" id="SM01022"/>
    </source>
</evidence>
<dbReference type="Gene3D" id="2.30.130.30">
    <property type="entry name" value="Hypothetical protein"/>
    <property type="match status" value="1"/>
</dbReference>